<dbReference type="Proteomes" id="UP001244207">
    <property type="component" value="Unassembled WGS sequence"/>
</dbReference>
<reference evidence="2" key="1">
    <citation type="submission" date="2021-12" db="EMBL/GenBank/DDBJ databases">
        <title>Comparative genomics, transcriptomics and evolutionary studies reveal genomic signatures of adaptation to plant cell wall in hemibiotrophic fungi.</title>
        <authorList>
            <consortium name="DOE Joint Genome Institute"/>
            <person name="Baroncelli R."/>
            <person name="Diaz J.F."/>
            <person name="Benocci T."/>
            <person name="Peng M."/>
            <person name="Battaglia E."/>
            <person name="Haridas S."/>
            <person name="Andreopoulos W."/>
            <person name="Labutti K."/>
            <person name="Pangilinan J."/>
            <person name="Floch G.L."/>
            <person name="Makela M.R."/>
            <person name="Henrissat B."/>
            <person name="Grigoriev I.V."/>
            <person name="Crouch J.A."/>
            <person name="De Vries R.P."/>
            <person name="Sukno S.A."/>
            <person name="Thon M.R."/>
        </authorList>
    </citation>
    <scope>NUCLEOTIDE SEQUENCE</scope>
    <source>
        <strain evidence="2">CBS 112980</strain>
    </source>
</reference>
<evidence type="ECO:0000313" key="3">
    <source>
        <dbReference type="Proteomes" id="UP001244207"/>
    </source>
</evidence>
<proteinExistence type="predicted"/>
<sequence>MASSSSSTTKNQKAIHIPSHPTLSTSTCTNNIPFPLSKMHLFKLITTIAAAVSVSAIDIQKHFGQNCGGNFRVCRAIDPNRCCVGATAESVLFRYIPSNWRIETRGYDGGDCRNRRATILSAGATSVCMRSGGFLFTGAGYGFVNRKRAPQEAGEETCAVLEGEGQEQKCESSQEPDTLVLVDGSDFTIAADPNVTSAADIPDEFTPLRK</sequence>
<name>A0AAD8XIM0_GLOAC</name>
<dbReference type="EMBL" id="JAHMHS010000034">
    <property type="protein sequence ID" value="KAK1726268.1"/>
    <property type="molecule type" value="Genomic_DNA"/>
</dbReference>
<dbReference type="RefSeq" id="XP_060366323.1">
    <property type="nucleotide sequence ID" value="XM_060514009.1"/>
</dbReference>
<organism evidence="2 3">
    <name type="scientific">Glomerella acutata</name>
    <name type="common">Colletotrichum acutatum</name>
    <dbReference type="NCBI Taxonomy" id="27357"/>
    <lineage>
        <taxon>Eukaryota</taxon>
        <taxon>Fungi</taxon>
        <taxon>Dikarya</taxon>
        <taxon>Ascomycota</taxon>
        <taxon>Pezizomycotina</taxon>
        <taxon>Sordariomycetes</taxon>
        <taxon>Hypocreomycetidae</taxon>
        <taxon>Glomerellales</taxon>
        <taxon>Glomerellaceae</taxon>
        <taxon>Colletotrichum</taxon>
        <taxon>Colletotrichum acutatum species complex</taxon>
    </lineage>
</organism>
<accession>A0AAD8XIM0</accession>
<feature type="compositionally biased region" description="Polar residues" evidence="1">
    <location>
        <begin position="1"/>
        <end position="12"/>
    </location>
</feature>
<dbReference type="GeneID" id="85397907"/>
<comment type="caution">
    <text evidence="2">The sequence shown here is derived from an EMBL/GenBank/DDBJ whole genome shotgun (WGS) entry which is preliminary data.</text>
</comment>
<keyword evidence="3" id="KW-1185">Reference proteome</keyword>
<dbReference type="AlphaFoldDB" id="A0AAD8XIM0"/>
<evidence type="ECO:0000256" key="1">
    <source>
        <dbReference type="SAM" id="MobiDB-lite"/>
    </source>
</evidence>
<feature type="region of interest" description="Disordered" evidence="1">
    <location>
        <begin position="1"/>
        <end position="22"/>
    </location>
</feature>
<evidence type="ECO:0000313" key="2">
    <source>
        <dbReference type="EMBL" id="KAK1726268.1"/>
    </source>
</evidence>
<gene>
    <name evidence="2" type="ORF">BDZ83DRAFT_751094</name>
</gene>
<protein>
    <submittedName>
        <fullName evidence="2">Uncharacterized protein</fullName>
    </submittedName>
</protein>